<name>A0AAP0GFI1_9ASPA</name>
<dbReference type="EMBL" id="JBBWWQ010000001">
    <property type="protein sequence ID" value="KAK8957059.1"/>
    <property type="molecule type" value="Genomic_DNA"/>
</dbReference>
<dbReference type="AlphaFoldDB" id="A0AAP0GFI1"/>
<keyword evidence="2" id="KW-1185">Reference proteome</keyword>
<evidence type="ECO:0000313" key="1">
    <source>
        <dbReference type="EMBL" id="KAK8957059.1"/>
    </source>
</evidence>
<accession>A0AAP0GFI1</accession>
<proteinExistence type="predicted"/>
<gene>
    <name evidence="1" type="primary">PCMP-E75</name>
    <name evidence="1" type="ORF">KSP39_PZI000537</name>
</gene>
<protein>
    <submittedName>
        <fullName evidence="1">Pentatricopeptide repeat-containing protein</fullName>
    </submittedName>
</protein>
<dbReference type="Proteomes" id="UP001418222">
    <property type="component" value="Unassembled WGS sequence"/>
</dbReference>
<organism evidence="1 2">
    <name type="scientific">Platanthera zijinensis</name>
    <dbReference type="NCBI Taxonomy" id="2320716"/>
    <lineage>
        <taxon>Eukaryota</taxon>
        <taxon>Viridiplantae</taxon>
        <taxon>Streptophyta</taxon>
        <taxon>Embryophyta</taxon>
        <taxon>Tracheophyta</taxon>
        <taxon>Spermatophyta</taxon>
        <taxon>Magnoliopsida</taxon>
        <taxon>Liliopsida</taxon>
        <taxon>Asparagales</taxon>
        <taxon>Orchidaceae</taxon>
        <taxon>Orchidoideae</taxon>
        <taxon>Orchideae</taxon>
        <taxon>Orchidinae</taxon>
        <taxon>Platanthera</taxon>
    </lineage>
</organism>
<sequence>MLETQCSTMQHLHQLHSHAIKTGLSFTATTPSPDLDYALLLFHHADRHTLFMWNTLII</sequence>
<evidence type="ECO:0000313" key="2">
    <source>
        <dbReference type="Proteomes" id="UP001418222"/>
    </source>
</evidence>
<reference evidence="1 2" key="1">
    <citation type="journal article" date="2022" name="Nat. Plants">
        <title>Genomes of leafy and leafless Platanthera orchids illuminate the evolution of mycoheterotrophy.</title>
        <authorList>
            <person name="Li M.H."/>
            <person name="Liu K.W."/>
            <person name="Li Z."/>
            <person name="Lu H.C."/>
            <person name="Ye Q.L."/>
            <person name="Zhang D."/>
            <person name="Wang J.Y."/>
            <person name="Li Y.F."/>
            <person name="Zhong Z.M."/>
            <person name="Liu X."/>
            <person name="Yu X."/>
            <person name="Liu D.K."/>
            <person name="Tu X.D."/>
            <person name="Liu B."/>
            <person name="Hao Y."/>
            <person name="Liao X.Y."/>
            <person name="Jiang Y.T."/>
            <person name="Sun W.H."/>
            <person name="Chen J."/>
            <person name="Chen Y.Q."/>
            <person name="Ai Y."/>
            <person name="Zhai J.W."/>
            <person name="Wu S.S."/>
            <person name="Zhou Z."/>
            <person name="Hsiao Y.Y."/>
            <person name="Wu W.L."/>
            <person name="Chen Y.Y."/>
            <person name="Lin Y.F."/>
            <person name="Hsu J.L."/>
            <person name="Li C.Y."/>
            <person name="Wang Z.W."/>
            <person name="Zhao X."/>
            <person name="Zhong W.Y."/>
            <person name="Ma X.K."/>
            <person name="Ma L."/>
            <person name="Huang J."/>
            <person name="Chen G.Z."/>
            <person name="Huang M.Z."/>
            <person name="Huang L."/>
            <person name="Peng D.H."/>
            <person name="Luo Y.B."/>
            <person name="Zou S.Q."/>
            <person name="Chen S.P."/>
            <person name="Lan S."/>
            <person name="Tsai W.C."/>
            <person name="Van de Peer Y."/>
            <person name="Liu Z.J."/>
        </authorList>
    </citation>
    <scope>NUCLEOTIDE SEQUENCE [LARGE SCALE GENOMIC DNA]</scope>
    <source>
        <strain evidence="1">Lor287</strain>
    </source>
</reference>
<comment type="caution">
    <text evidence="1">The sequence shown here is derived from an EMBL/GenBank/DDBJ whole genome shotgun (WGS) entry which is preliminary data.</text>
</comment>